<protein>
    <recommendedName>
        <fullName evidence="10">Holocytochrome c-type synthase</fullName>
        <ecNumber evidence="10">4.4.1.17</ecNumber>
    </recommendedName>
</protein>
<keyword evidence="13" id="KW-1185">Reference proteome</keyword>
<dbReference type="Proteomes" id="UP000009170">
    <property type="component" value="Unassembled WGS sequence"/>
</dbReference>
<keyword evidence="8 10" id="KW-0472">Membrane</keyword>
<evidence type="ECO:0000256" key="1">
    <source>
        <dbReference type="ARBA" id="ARBA00004273"/>
    </source>
</evidence>
<accession>Q00TD2</accession>
<feature type="region of interest" description="Disordered" evidence="11">
    <location>
        <begin position="62"/>
        <end position="125"/>
    </location>
</feature>
<proteinExistence type="inferred from homology"/>
<evidence type="ECO:0000256" key="10">
    <source>
        <dbReference type="RuleBase" id="RU363130"/>
    </source>
</evidence>
<keyword evidence="6 10" id="KW-0408">Iron</keyword>
<dbReference type="PANTHER" id="PTHR12743">
    <property type="entry name" value="CYTOCHROME C1 HEME LYASE"/>
    <property type="match status" value="1"/>
</dbReference>
<gene>
    <name evidence="12" type="ORF">OT_ostta17g01450</name>
</gene>
<evidence type="ECO:0000313" key="12">
    <source>
        <dbReference type="EMBL" id="CAL57884.1"/>
    </source>
</evidence>
<keyword evidence="7 10" id="KW-0496">Mitochondrion</keyword>
<dbReference type="PROSITE" id="PS00821">
    <property type="entry name" value="CYTO_HEME_LYASE_1"/>
    <property type="match status" value="1"/>
</dbReference>
<feature type="region of interest" description="Disordered" evidence="11">
    <location>
        <begin position="1"/>
        <end position="48"/>
    </location>
</feature>
<evidence type="ECO:0000256" key="9">
    <source>
        <dbReference type="ARBA" id="ARBA00023239"/>
    </source>
</evidence>
<evidence type="ECO:0000256" key="11">
    <source>
        <dbReference type="SAM" id="MobiDB-lite"/>
    </source>
</evidence>
<comment type="caution">
    <text evidence="12">The sequence shown here is derived from an EMBL/GenBank/DDBJ whole genome shotgun (WGS) entry which is preliminary data.</text>
</comment>
<evidence type="ECO:0000256" key="3">
    <source>
        <dbReference type="ARBA" id="ARBA00022617"/>
    </source>
</evidence>
<keyword evidence="5 10" id="KW-0999">Mitochondrion inner membrane</keyword>
<keyword evidence="4 10" id="KW-0479">Metal-binding</keyword>
<dbReference type="PROSITE" id="PS00822">
    <property type="entry name" value="CYTO_HEME_LYASE_2"/>
    <property type="match status" value="1"/>
</dbReference>
<dbReference type="GeneID" id="9838050"/>
<dbReference type="GO" id="GO:0046872">
    <property type="term" value="F:metal ion binding"/>
    <property type="evidence" value="ECO:0007669"/>
    <property type="project" value="UniProtKB-KW"/>
</dbReference>
<dbReference type="STRING" id="70448.Q00TD2"/>
<organism evidence="12 13">
    <name type="scientific">Ostreococcus tauri</name>
    <name type="common">Marine green alga</name>
    <dbReference type="NCBI Taxonomy" id="70448"/>
    <lineage>
        <taxon>Eukaryota</taxon>
        <taxon>Viridiplantae</taxon>
        <taxon>Chlorophyta</taxon>
        <taxon>Mamiellophyceae</taxon>
        <taxon>Mamiellales</taxon>
        <taxon>Bathycoccaceae</taxon>
        <taxon>Ostreococcus</taxon>
    </lineage>
</organism>
<dbReference type="EC" id="4.4.1.17" evidence="10"/>
<dbReference type="KEGG" id="ota:OT_ostta17g01450"/>
<evidence type="ECO:0000256" key="4">
    <source>
        <dbReference type="ARBA" id="ARBA00022723"/>
    </source>
</evidence>
<name>Q00TD2_OSTTA</name>
<keyword evidence="3 10" id="KW-0349">Heme</keyword>
<dbReference type="OMA" id="NEESWKH"/>
<evidence type="ECO:0000256" key="8">
    <source>
        <dbReference type="ARBA" id="ARBA00023136"/>
    </source>
</evidence>
<dbReference type="RefSeq" id="XP_003083917.1">
    <property type="nucleotide sequence ID" value="XM_003083869.1"/>
</dbReference>
<dbReference type="OrthoDB" id="4243at2759"/>
<dbReference type="InParanoid" id="Q00TD2"/>
<dbReference type="PANTHER" id="PTHR12743:SF8">
    <property type="entry name" value="PROTEIN HRI1"/>
    <property type="match status" value="1"/>
</dbReference>
<comment type="catalytic activity">
    <reaction evidence="10">
        <text>holo-[cytochrome c] = apo-[cytochrome c] + heme b</text>
        <dbReference type="Rhea" id="RHEA:22648"/>
        <dbReference type="Rhea" id="RHEA-COMP:10725"/>
        <dbReference type="Rhea" id="RHEA-COMP:10726"/>
        <dbReference type="ChEBI" id="CHEBI:29950"/>
        <dbReference type="ChEBI" id="CHEBI:60344"/>
        <dbReference type="ChEBI" id="CHEBI:83739"/>
        <dbReference type="EC" id="4.4.1.17"/>
    </reaction>
</comment>
<keyword evidence="9 10" id="KW-0456">Lyase</keyword>
<dbReference type="GO" id="GO:0004408">
    <property type="term" value="F:holocytochrome-c synthase activity"/>
    <property type="evidence" value="ECO:0007669"/>
    <property type="project" value="UniProtKB-EC"/>
</dbReference>
<dbReference type="Pfam" id="PF01265">
    <property type="entry name" value="Cyto_heme_lyase"/>
    <property type="match status" value="1"/>
</dbReference>
<evidence type="ECO:0000256" key="5">
    <source>
        <dbReference type="ARBA" id="ARBA00022792"/>
    </source>
</evidence>
<dbReference type="EMBL" id="CAID01000017">
    <property type="protein sequence ID" value="CAL57884.1"/>
    <property type="molecule type" value="Genomic_DNA"/>
</dbReference>
<evidence type="ECO:0000256" key="6">
    <source>
        <dbReference type="ARBA" id="ARBA00023004"/>
    </source>
</evidence>
<dbReference type="InterPro" id="IPR000511">
    <property type="entry name" value="Holocyt_c/c1_synthase"/>
</dbReference>
<dbReference type="AlphaFoldDB" id="Q00TD2"/>
<evidence type="ECO:0000256" key="7">
    <source>
        <dbReference type="ARBA" id="ARBA00023128"/>
    </source>
</evidence>
<reference evidence="12 13" key="2">
    <citation type="journal article" date="2014" name="BMC Genomics">
        <title>An improved genome of the model marine alga Ostreococcus tauri unfolds by assessing Illumina de novo assemblies.</title>
        <authorList>
            <person name="Blanc-Mathieu R."/>
            <person name="Verhelst B."/>
            <person name="Derelle E."/>
            <person name="Rombauts S."/>
            <person name="Bouget F.Y."/>
            <person name="Carre I."/>
            <person name="Chateau A."/>
            <person name="Eyre-Walker A."/>
            <person name="Grimsley N."/>
            <person name="Moreau H."/>
            <person name="Piegu B."/>
            <person name="Rivals E."/>
            <person name="Schackwitz W."/>
            <person name="Van de Peer Y."/>
            <person name="Piganeau G."/>
        </authorList>
    </citation>
    <scope>NUCLEOTIDE SEQUENCE [LARGE SCALE GENOMIC DNA]</scope>
    <source>
        <strain evidence="13">OTTH 0595 / CCAP 157/2 / RCC745</strain>
    </source>
</reference>
<evidence type="ECO:0000256" key="2">
    <source>
        <dbReference type="ARBA" id="ARBA00007255"/>
    </source>
</evidence>
<reference evidence="13" key="1">
    <citation type="journal article" date="2006" name="Proc. Natl. Acad. Sci. U.S.A.">
        <title>Genome analysis of the smallest free-living eukaryote Ostreococcus tauri unveils many unique features.</title>
        <authorList>
            <person name="Derelle E."/>
            <person name="Ferraz C."/>
            <person name="Rombauts S."/>
            <person name="Rouze P."/>
            <person name="Worden A.Z."/>
            <person name="Robbens S."/>
            <person name="Partensky F."/>
            <person name="Degroeve S."/>
            <person name="Echeynie S."/>
            <person name="Cooke R."/>
            <person name="Saeys Y."/>
            <person name="Wuyts J."/>
            <person name="Jabbari K."/>
            <person name="Bowler C."/>
            <person name="Panaud O."/>
            <person name="Piegu B."/>
            <person name="Ball S.G."/>
            <person name="Ral J.-P."/>
            <person name="Bouget F.-Y."/>
            <person name="Piganeau G."/>
            <person name="De Baets B."/>
            <person name="Picard A."/>
            <person name="Delseny M."/>
            <person name="Demaille J."/>
            <person name="Van de Peer Y."/>
            <person name="Moreau H."/>
        </authorList>
    </citation>
    <scope>NUCLEOTIDE SEQUENCE [LARGE SCALE GENOMIC DNA]</scope>
    <source>
        <strain evidence="13">OTTH 0595 / CCAP 157/2 / RCC745</strain>
    </source>
</reference>
<sequence>MGAKTSKPADGENDVIPPCEGGRAAYERARSSENTDTSTCPVPEEYRGNLGTYNVYNTKVSDRAGSAPSKAQEKKSSWFGFGASALDPRNNMPSEPNQRRAPGQREKLSVNREPSTIPKSGSDGGVWTYPSPQMFYNALVRKNKADDVEESDMESVVMVHNAMNEDTWRRVAQWEKLHEYTKGRPMLLRFRGRPDELSPLALARLMFGGARPFDRHDWYVDREGREVRYVIDYYFNEEKAGTSEQFDVVVRPALDTPEALLDRVKMSIYVACARLGLPCPISGHGGTIDVDP</sequence>
<comment type="function">
    <text evidence="10">Lyase that catalyzes the covalent linking of the heme group to the cytochrome C apoprotein to produce the mature functional cytochrome.</text>
</comment>
<comment type="similarity">
    <text evidence="2 10">Belongs to the cytochrome c-type heme lyase family.</text>
</comment>
<evidence type="ECO:0000313" key="13">
    <source>
        <dbReference type="Proteomes" id="UP000009170"/>
    </source>
</evidence>
<dbReference type="GO" id="GO:0005743">
    <property type="term" value="C:mitochondrial inner membrane"/>
    <property type="evidence" value="ECO:0007669"/>
    <property type="project" value="UniProtKB-SubCell"/>
</dbReference>
<comment type="subcellular location">
    <subcellularLocation>
        <location evidence="1 10">Mitochondrion inner membrane</location>
    </subcellularLocation>
</comment>